<sequence>MVCAQRLTGKLSRVYSMHVGREAGSESASSATLTKNKWV</sequence>
<dbReference type="AlphaFoldDB" id="A0A0E9ST40"/>
<evidence type="ECO:0000313" key="1">
    <source>
        <dbReference type="EMBL" id="JAH44476.1"/>
    </source>
</evidence>
<reference evidence="1" key="1">
    <citation type="submission" date="2014-11" db="EMBL/GenBank/DDBJ databases">
        <authorList>
            <person name="Amaro Gonzalez C."/>
        </authorList>
    </citation>
    <scope>NUCLEOTIDE SEQUENCE</scope>
</reference>
<protein>
    <submittedName>
        <fullName evidence="1">Uncharacterized protein</fullName>
    </submittedName>
</protein>
<organism evidence="1">
    <name type="scientific">Anguilla anguilla</name>
    <name type="common">European freshwater eel</name>
    <name type="synonym">Muraena anguilla</name>
    <dbReference type="NCBI Taxonomy" id="7936"/>
    <lineage>
        <taxon>Eukaryota</taxon>
        <taxon>Metazoa</taxon>
        <taxon>Chordata</taxon>
        <taxon>Craniata</taxon>
        <taxon>Vertebrata</taxon>
        <taxon>Euteleostomi</taxon>
        <taxon>Actinopterygii</taxon>
        <taxon>Neopterygii</taxon>
        <taxon>Teleostei</taxon>
        <taxon>Anguilliformes</taxon>
        <taxon>Anguillidae</taxon>
        <taxon>Anguilla</taxon>
    </lineage>
</organism>
<proteinExistence type="predicted"/>
<name>A0A0E9ST40_ANGAN</name>
<reference evidence="1" key="2">
    <citation type="journal article" date="2015" name="Fish Shellfish Immunol.">
        <title>Early steps in the European eel (Anguilla anguilla)-Vibrio vulnificus interaction in the gills: Role of the RtxA13 toxin.</title>
        <authorList>
            <person name="Callol A."/>
            <person name="Pajuelo D."/>
            <person name="Ebbesson L."/>
            <person name="Teles M."/>
            <person name="MacKenzie S."/>
            <person name="Amaro C."/>
        </authorList>
    </citation>
    <scope>NUCLEOTIDE SEQUENCE</scope>
</reference>
<dbReference type="EMBL" id="GBXM01064101">
    <property type="protein sequence ID" value="JAH44476.1"/>
    <property type="molecule type" value="Transcribed_RNA"/>
</dbReference>
<accession>A0A0E9ST40</accession>